<gene>
    <name evidence="1" type="ORF">SAMN05421543_106239</name>
</gene>
<proteinExistence type="predicted"/>
<dbReference type="SUPFAM" id="SSF53448">
    <property type="entry name" value="Nucleotide-diphospho-sugar transferases"/>
    <property type="match status" value="1"/>
</dbReference>
<sequence>MVAALFFWALAVYGALTVVRQVSRRLRRRIRQNLHPVAVVLMVQNSEAHIEGVLRSIFLSTALGQREWRILVFDMGSTDDTPHIVQRMAMQHDGLEYVRIEEEGEFVQQLARVCAEGGLVGCIYDLRVSGMLCDVARDIRLLCG</sequence>
<organism evidence="1 2">
    <name type="scientific">Alicyclobacillus macrosporangiidus</name>
    <dbReference type="NCBI Taxonomy" id="392015"/>
    <lineage>
        <taxon>Bacteria</taxon>
        <taxon>Bacillati</taxon>
        <taxon>Bacillota</taxon>
        <taxon>Bacilli</taxon>
        <taxon>Bacillales</taxon>
        <taxon>Alicyclobacillaceae</taxon>
        <taxon>Alicyclobacillus</taxon>
    </lineage>
</organism>
<keyword evidence="2" id="KW-1185">Reference proteome</keyword>
<dbReference type="eggNOG" id="COG1215">
    <property type="taxonomic scope" value="Bacteria"/>
</dbReference>
<evidence type="ECO:0000313" key="2">
    <source>
        <dbReference type="Proteomes" id="UP000183508"/>
    </source>
</evidence>
<dbReference type="Gene3D" id="3.90.550.10">
    <property type="entry name" value="Spore Coat Polysaccharide Biosynthesis Protein SpsA, Chain A"/>
    <property type="match status" value="1"/>
</dbReference>
<accession>A0A1I7IIE2</accession>
<dbReference type="EMBL" id="FPBV01000006">
    <property type="protein sequence ID" value="SFU72703.1"/>
    <property type="molecule type" value="Genomic_DNA"/>
</dbReference>
<dbReference type="AlphaFoldDB" id="A0A1I7IIE2"/>
<name>A0A1I7IIE2_9BACL</name>
<dbReference type="OrthoDB" id="2990399at2"/>
<evidence type="ECO:0000313" key="1">
    <source>
        <dbReference type="EMBL" id="SFU72703.1"/>
    </source>
</evidence>
<keyword evidence="1" id="KW-0808">Transferase</keyword>
<dbReference type="RefSeq" id="WP_074951223.1">
    <property type="nucleotide sequence ID" value="NZ_FPBV01000006.1"/>
</dbReference>
<dbReference type="STRING" id="392015.SAMN05421543_106239"/>
<dbReference type="Proteomes" id="UP000183508">
    <property type="component" value="Unassembled WGS sequence"/>
</dbReference>
<protein>
    <submittedName>
        <fullName evidence="1">Glycosyl transferase family 2</fullName>
    </submittedName>
</protein>
<reference evidence="2" key="1">
    <citation type="submission" date="2016-10" db="EMBL/GenBank/DDBJ databases">
        <authorList>
            <person name="Varghese N."/>
        </authorList>
    </citation>
    <scope>NUCLEOTIDE SEQUENCE [LARGE SCALE GENOMIC DNA]</scope>
    <source>
        <strain evidence="2">DSM 17980</strain>
    </source>
</reference>
<dbReference type="GO" id="GO:0016740">
    <property type="term" value="F:transferase activity"/>
    <property type="evidence" value="ECO:0007669"/>
    <property type="project" value="UniProtKB-KW"/>
</dbReference>
<dbReference type="InterPro" id="IPR029044">
    <property type="entry name" value="Nucleotide-diphossugar_trans"/>
</dbReference>